<gene>
    <name evidence="3" type="ORF">AVDCRST_MAG20-1268</name>
</gene>
<feature type="domain" description="GerMN" evidence="2">
    <location>
        <begin position="87"/>
        <end position="180"/>
    </location>
</feature>
<dbReference type="InterPro" id="IPR019606">
    <property type="entry name" value="GerMN"/>
</dbReference>
<proteinExistence type="predicted"/>
<accession>A0A6J4HSL1</accession>
<dbReference type="EMBL" id="CADCSY010000053">
    <property type="protein sequence ID" value="CAA9231817.1"/>
    <property type="molecule type" value="Genomic_DNA"/>
</dbReference>
<evidence type="ECO:0000256" key="1">
    <source>
        <dbReference type="SAM" id="MobiDB-lite"/>
    </source>
</evidence>
<feature type="compositionally biased region" description="Polar residues" evidence="1">
    <location>
        <begin position="204"/>
        <end position="214"/>
    </location>
</feature>
<sequence length="214" mass="22339">MNPVRRRAGRVLAVAGVFAAVAGCGVQLDDEPRPIAREAVPFDLLETSTTGGTSTTTPLPTFQATSVFLVDNNDYLVEVRRQLPGEVRVAIGSLLTPPTEIEVNSGLSTAIPPSVTLRGVVGPEGGLVTINLGSGGANDAEGAPEISRLAFAQLVYTATSVPGVERVLFQVDGQAREVPTGQGQSTAEPLSPDDYRQFIRPRTSRTTVDSSPGG</sequence>
<dbReference type="AlphaFoldDB" id="A0A6J4HSL1"/>
<dbReference type="Pfam" id="PF10646">
    <property type="entry name" value="Germane"/>
    <property type="match status" value="1"/>
</dbReference>
<name>A0A6J4HSL1_9ACTN</name>
<organism evidence="3">
    <name type="scientific">uncultured Acidimicrobiales bacterium</name>
    <dbReference type="NCBI Taxonomy" id="310071"/>
    <lineage>
        <taxon>Bacteria</taxon>
        <taxon>Bacillati</taxon>
        <taxon>Actinomycetota</taxon>
        <taxon>Acidimicrobiia</taxon>
        <taxon>Acidimicrobiales</taxon>
        <taxon>environmental samples</taxon>
    </lineage>
</organism>
<evidence type="ECO:0000259" key="2">
    <source>
        <dbReference type="SMART" id="SM00909"/>
    </source>
</evidence>
<dbReference type="PROSITE" id="PS51257">
    <property type="entry name" value="PROKAR_LIPOPROTEIN"/>
    <property type="match status" value="1"/>
</dbReference>
<protein>
    <submittedName>
        <fullName evidence="3">Sporulation and spore germination</fullName>
    </submittedName>
</protein>
<feature type="region of interest" description="Disordered" evidence="1">
    <location>
        <begin position="177"/>
        <end position="214"/>
    </location>
</feature>
<dbReference type="SMART" id="SM00909">
    <property type="entry name" value="Germane"/>
    <property type="match status" value="1"/>
</dbReference>
<evidence type="ECO:0000313" key="3">
    <source>
        <dbReference type="EMBL" id="CAA9231817.1"/>
    </source>
</evidence>
<reference evidence="3" key="1">
    <citation type="submission" date="2020-02" db="EMBL/GenBank/DDBJ databases">
        <authorList>
            <person name="Meier V. D."/>
        </authorList>
    </citation>
    <scope>NUCLEOTIDE SEQUENCE</scope>
    <source>
        <strain evidence="3">AVDCRST_MAG20</strain>
    </source>
</reference>